<comment type="caution">
    <text evidence="8">The sequence shown here is derived from an EMBL/GenBank/DDBJ whole genome shotgun (WGS) entry which is preliminary data.</text>
</comment>
<keyword evidence="4 8" id="KW-0456">Lyase</keyword>
<evidence type="ECO:0000256" key="3">
    <source>
        <dbReference type="ARBA" id="ARBA00012515"/>
    </source>
</evidence>
<accession>A0ABT0BY31</accession>
<dbReference type="CDD" id="cd00959">
    <property type="entry name" value="DeoC"/>
    <property type="match status" value="1"/>
</dbReference>
<dbReference type="NCBIfam" id="TIGR00126">
    <property type="entry name" value="deoC"/>
    <property type="match status" value="1"/>
</dbReference>
<dbReference type="PANTHER" id="PTHR10889:SF3">
    <property type="entry name" value="DEOXYRIBOSE-PHOSPHATE ALDOLASE"/>
    <property type="match status" value="1"/>
</dbReference>
<sequence length="315" mass="34669">MEHTHDCHCGCEHDHGMEERSEEFAKVNADKYHEAFGKFESVGTNEEVKAQVTALLDKHAKENFTSEVLKKIHGFIDLTSLTSLDTKESIWKMVESVNDYEGTRPDVPNVAAICVYPIFVETVKQALTAEHVKIAAVSGGFPASQTFTEVKVAETAMCVMEGADEIDVVINLGCFMEENYEDMCDELAEIKDSCRDACLKVILETGALATAENIRKASILALYSNADFIKTSTGKGYPGASPEAAYIMCQVIHRYHKLTGRKVGIKVAGGIRTAEDAVNYYTIVKEVLGNEWLTSDLFRIGASSLVGDIEHRLGK</sequence>
<dbReference type="Proteomes" id="UP001165444">
    <property type="component" value="Unassembled WGS sequence"/>
</dbReference>
<proteinExistence type="inferred from homology"/>
<dbReference type="PANTHER" id="PTHR10889">
    <property type="entry name" value="DEOXYRIBOSE-PHOSPHATE ALDOLASE"/>
    <property type="match status" value="1"/>
</dbReference>
<keyword evidence="5" id="KW-0704">Schiff base</keyword>
<dbReference type="Gene3D" id="3.20.20.70">
    <property type="entry name" value="Aldolase class I"/>
    <property type="match status" value="1"/>
</dbReference>
<gene>
    <name evidence="8" type="primary">deoC</name>
    <name evidence="8" type="ORF">MUN53_03505</name>
</gene>
<evidence type="ECO:0000256" key="7">
    <source>
        <dbReference type="NCBIfam" id="TIGR00126"/>
    </source>
</evidence>
<dbReference type="Pfam" id="PF01791">
    <property type="entry name" value="DeoC"/>
    <property type="match status" value="1"/>
</dbReference>
<organism evidence="8 9">
    <name type="scientific">Parabacteroides faecalis</name>
    <dbReference type="NCBI Taxonomy" id="2924040"/>
    <lineage>
        <taxon>Bacteria</taxon>
        <taxon>Pseudomonadati</taxon>
        <taxon>Bacteroidota</taxon>
        <taxon>Bacteroidia</taxon>
        <taxon>Bacteroidales</taxon>
        <taxon>Tannerellaceae</taxon>
        <taxon>Parabacteroides</taxon>
    </lineage>
</organism>
<reference evidence="8 9" key="1">
    <citation type="submission" date="2022-03" db="EMBL/GenBank/DDBJ databases">
        <title>Parabacteroides sp. nov. isolated from swine feces.</title>
        <authorList>
            <person name="Bak J.E."/>
        </authorList>
    </citation>
    <scope>NUCLEOTIDE SEQUENCE [LARGE SCALE GENOMIC DNA]</scope>
    <source>
        <strain evidence="8 9">AGMB00274</strain>
    </source>
</reference>
<dbReference type="InterPro" id="IPR002915">
    <property type="entry name" value="DeoC/FbaB/LacD_aldolase"/>
</dbReference>
<dbReference type="InterPro" id="IPR013785">
    <property type="entry name" value="Aldolase_TIM"/>
</dbReference>
<evidence type="ECO:0000256" key="1">
    <source>
        <dbReference type="ARBA" id="ARBA00004816"/>
    </source>
</evidence>
<evidence type="ECO:0000313" key="9">
    <source>
        <dbReference type="Proteomes" id="UP001165444"/>
    </source>
</evidence>
<dbReference type="EMBL" id="JAKZMM010000006">
    <property type="protein sequence ID" value="MCJ2379680.1"/>
    <property type="molecule type" value="Genomic_DNA"/>
</dbReference>
<protein>
    <recommendedName>
        <fullName evidence="3 7">Deoxyribose-phosphate aldolase</fullName>
        <ecNumber evidence="3 7">4.1.2.4</ecNumber>
    </recommendedName>
</protein>
<evidence type="ECO:0000256" key="6">
    <source>
        <dbReference type="ARBA" id="ARBA00048791"/>
    </source>
</evidence>
<name>A0ABT0BY31_9BACT</name>
<dbReference type="SMART" id="SM01133">
    <property type="entry name" value="DeoC"/>
    <property type="match status" value="1"/>
</dbReference>
<dbReference type="EC" id="4.1.2.4" evidence="3 7"/>
<dbReference type="SUPFAM" id="SSF51569">
    <property type="entry name" value="Aldolase"/>
    <property type="match status" value="1"/>
</dbReference>
<comment type="pathway">
    <text evidence="1">Carbohydrate degradation; 2-deoxy-D-ribose 1-phosphate degradation; D-glyceraldehyde 3-phosphate and acetaldehyde from 2-deoxy-alpha-D-ribose 1-phosphate: step 2/2.</text>
</comment>
<evidence type="ECO:0000313" key="8">
    <source>
        <dbReference type="EMBL" id="MCJ2379680.1"/>
    </source>
</evidence>
<evidence type="ECO:0000256" key="2">
    <source>
        <dbReference type="ARBA" id="ARBA00009473"/>
    </source>
</evidence>
<dbReference type="InterPro" id="IPR011343">
    <property type="entry name" value="DeoC"/>
</dbReference>
<evidence type="ECO:0000256" key="5">
    <source>
        <dbReference type="ARBA" id="ARBA00023270"/>
    </source>
</evidence>
<evidence type="ECO:0000256" key="4">
    <source>
        <dbReference type="ARBA" id="ARBA00023239"/>
    </source>
</evidence>
<dbReference type="RefSeq" id="WP_243323423.1">
    <property type="nucleotide sequence ID" value="NZ_JAKZMM010000006.1"/>
</dbReference>
<comment type="catalytic activity">
    <reaction evidence="6">
        <text>2-deoxy-D-ribose 5-phosphate = D-glyceraldehyde 3-phosphate + acetaldehyde</text>
        <dbReference type="Rhea" id="RHEA:12821"/>
        <dbReference type="ChEBI" id="CHEBI:15343"/>
        <dbReference type="ChEBI" id="CHEBI:59776"/>
        <dbReference type="ChEBI" id="CHEBI:62877"/>
        <dbReference type="EC" id="4.1.2.4"/>
    </reaction>
</comment>
<comment type="similarity">
    <text evidence="2">Belongs to the DeoC/FbaB aldolase family. DeoC type 2 subfamily.</text>
</comment>
<dbReference type="GO" id="GO:0004139">
    <property type="term" value="F:deoxyribose-phosphate aldolase activity"/>
    <property type="evidence" value="ECO:0007669"/>
    <property type="project" value="UniProtKB-EC"/>
</dbReference>
<keyword evidence="9" id="KW-1185">Reference proteome</keyword>